<dbReference type="AlphaFoldDB" id="A0A511DF61"/>
<reference evidence="2 3" key="1">
    <citation type="submission" date="2019-07" db="EMBL/GenBank/DDBJ databases">
        <title>Whole genome shotgun sequence of Pseudonocardia sulfidoxydans NBRC 16205.</title>
        <authorList>
            <person name="Hosoyama A."/>
            <person name="Uohara A."/>
            <person name="Ohji S."/>
            <person name="Ichikawa N."/>
        </authorList>
    </citation>
    <scope>NUCLEOTIDE SEQUENCE [LARGE SCALE GENOMIC DNA]</scope>
    <source>
        <strain evidence="2 3">NBRC 16205</strain>
    </source>
</reference>
<name>A0A511DF61_9PSEU</name>
<gene>
    <name evidence="2" type="ORF">PSU4_13180</name>
</gene>
<dbReference type="Proteomes" id="UP000321685">
    <property type="component" value="Unassembled WGS sequence"/>
</dbReference>
<feature type="region of interest" description="Disordered" evidence="1">
    <location>
        <begin position="50"/>
        <end position="84"/>
    </location>
</feature>
<protein>
    <submittedName>
        <fullName evidence="2">Uncharacterized protein</fullName>
    </submittedName>
</protein>
<evidence type="ECO:0000313" key="2">
    <source>
        <dbReference type="EMBL" id="GEL22364.1"/>
    </source>
</evidence>
<dbReference type="OrthoDB" id="580775at2"/>
<accession>A0A511DF61</accession>
<organism evidence="2 3">
    <name type="scientific">Pseudonocardia sulfidoxydans NBRC 16205</name>
    <dbReference type="NCBI Taxonomy" id="1223511"/>
    <lineage>
        <taxon>Bacteria</taxon>
        <taxon>Bacillati</taxon>
        <taxon>Actinomycetota</taxon>
        <taxon>Actinomycetes</taxon>
        <taxon>Pseudonocardiales</taxon>
        <taxon>Pseudonocardiaceae</taxon>
        <taxon>Pseudonocardia</taxon>
    </lineage>
</organism>
<comment type="caution">
    <text evidence="2">The sequence shown here is derived from an EMBL/GenBank/DDBJ whole genome shotgun (WGS) entry which is preliminary data.</text>
</comment>
<keyword evidence="3" id="KW-1185">Reference proteome</keyword>
<evidence type="ECO:0000256" key="1">
    <source>
        <dbReference type="SAM" id="MobiDB-lite"/>
    </source>
</evidence>
<sequence>MTTPGPHCADDTYRTQRLRALLGYAKARSPFHPARLSDVGPATATVDDLAAASSRRRDDGPVPGAADLADRRTPTARRTVPLLN</sequence>
<evidence type="ECO:0000313" key="3">
    <source>
        <dbReference type="Proteomes" id="UP000321685"/>
    </source>
</evidence>
<proteinExistence type="predicted"/>
<dbReference type="EMBL" id="BJVJ01000008">
    <property type="protein sequence ID" value="GEL22364.1"/>
    <property type="molecule type" value="Genomic_DNA"/>
</dbReference>